<dbReference type="Proteomes" id="UP001303046">
    <property type="component" value="Unassembled WGS sequence"/>
</dbReference>
<sequence length="112" mass="12867">MACGSTGVGLMRRRQKGIKWENQPSGTNAERIRRNMWMIGRSAQRNEHIRMQQLRLSGSGIKHDLTPELGKRRRADWGAYKSIEDVVKKTRNTLFRAHLFNTTVLPALTYAS</sequence>
<comment type="caution">
    <text evidence="1">The sequence shown here is derived from an EMBL/GenBank/DDBJ whole genome shotgun (WGS) entry which is preliminary data.</text>
</comment>
<evidence type="ECO:0000313" key="2">
    <source>
        <dbReference type="Proteomes" id="UP001303046"/>
    </source>
</evidence>
<protein>
    <submittedName>
        <fullName evidence="1">Uncharacterized protein</fullName>
    </submittedName>
</protein>
<name>A0ABR1C5E6_NECAM</name>
<gene>
    <name evidence="1" type="primary">Necator_chrII.g5269</name>
    <name evidence="1" type="ORF">RB195_017476</name>
</gene>
<evidence type="ECO:0000313" key="1">
    <source>
        <dbReference type="EMBL" id="KAK6733738.1"/>
    </source>
</evidence>
<dbReference type="EMBL" id="JAVFWL010000002">
    <property type="protein sequence ID" value="KAK6733738.1"/>
    <property type="molecule type" value="Genomic_DNA"/>
</dbReference>
<reference evidence="1 2" key="1">
    <citation type="submission" date="2023-08" db="EMBL/GenBank/DDBJ databases">
        <title>A Necator americanus chromosomal reference genome.</title>
        <authorList>
            <person name="Ilik V."/>
            <person name="Petrzelkova K.J."/>
            <person name="Pardy F."/>
            <person name="Fuh T."/>
            <person name="Niatou-Singa F.S."/>
            <person name="Gouil Q."/>
            <person name="Baker L."/>
            <person name="Ritchie M.E."/>
            <person name="Jex A.R."/>
            <person name="Gazzola D."/>
            <person name="Li H."/>
            <person name="Toshio Fujiwara R."/>
            <person name="Zhan B."/>
            <person name="Aroian R.V."/>
            <person name="Pafco B."/>
            <person name="Schwarz E.M."/>
        </authorList>
    </citation>
    <scope>NUCLEOTIDE SEQUENCE [LARGE SCALE GENOMIC DNA]</scope>
    <source>
        <strain evidence="1 2">Aroian</strain>
        <tissue evidence="1">Whole animal</tissue>
    </source>
</reference>
<proteinExistence type="predicted"/>
<accession>A0ABR1C5E6</accession>
<keyword evidence="2" id="KW-1185">Reference proteome</keyword>
<organism evidence="1 2">
    <name type="scientific">Necator americanus</name>
    <name type="common">Human hookworm</name>
    <dbReference type="NCBI Taxonomy" id="51031"/>
    <lineage>
        <taxon>Eukaryota</taxon>
        <taxon>Metazoa</taxon>
        <taxon>Ecdysozoa</taxon>
        <taxon>Nematoda</taxon>
        <taxon>Chromadorea</taxon>
        <taxon>Rhabditida</taxon>
        <taxon>Rhabditina</taxon>
        <taxon>Rhabditomorpha</taxon>
        <taxon>Strongyloidea</taxon>
        <taxon>Ancylostomatidae</taxon>
        <taxon>Bunostominae</taxon>
        <taxon>Necator</taxon>
    </lineage>
</organism>